<accession>A0A1S8TV45</accession>
<reference evidence="2 3" key="1">
    <citation type="submission" date="2016-05" db="EMBL/GenBank/DDBJ databases">
        <title>Microbial solvent formation.</title>
        <authorList>
            <person name="Poehlein A."/>
            <person name="Montoya Solano J.D."/>
            <person name="Flitsch S."/>
            <person name="Krabben P."/>
            <person name="Duerre P."/>
            <person name="Daniel R."/>
        </authorList>
    </citation>
    <scope>NUCLEOTIDE SEQUENCE [LARGE SCALE GENOMIC DNA]</scope>
    <source>
        <strain evidence="2 3">DSM 2619</strain>
    </source>
</reference>
<keyword evidence="2" id="KW-0548">Nucleotidyltransferase</keyword>
<dbReference type="STRING" id="29367.CLPUN_10130"/>
<dbReference type="Proteomes" id="UP000190890">
    <property type="component" value="Unassembled WGS sequence"/>
</dbReference>
<organism evidence="2 3">
    <name type="scientific">Clostridium puniceum</name>
    <dbReference type="NCBI Taxonomy" id="29367"/>
    <lineage>
        <taxon>Bacteria</taxon>
        <taxon>Bacillati</taxon>
        <taxon>Bacillota</taxon>
        <taxon>Clostridia</taxon>
        <taxon>Eubacteriales</taxon>
        <taxon>Clostridiaceae</taxon>
        <taxon>Clostridium</taxon>
    </lineage>
</organism>
<dbReference type="EMBL" id="LZZM01000057">
    <property type="protein sequence ID" value="OOM81657.1"/>
    <property type="molecule type" value="Genomic_DNA"/>
</dbReference>
<dbReference type="GO" id="GO:0004534">
    <property type="term" value="F:5'-3' RNA exonuclease activity"/>
    <property type="evidence" value="ECO:0007669"/>
    <property type="project" value="TreeGrafter"/>
</dbReference>
<dbReference type="EC" id="2.7.7.7" evidence="2"/>
<keyword evidence="2" id="KW-0808">Transferase</keyword>
<evidence type="ECO:0000313" key="3">
    <source>
        <dbReference type="Proteomes" id="UP000190890"/>
    </source>
</evidence>
<evidence type="ECO:0000259" key="1">
    <source>
        <dbReference type="SMART" id="SM00481"/>
    </source>
</evidence>
<gene>
    <name evidence="2" type="primary">polC_1</name>
    <name evidence="2" type="ORF">CLPUN_10130</name>
</gene>
<dbReference type="Pfam" id="PF02811">
    <property type="entry name" value="PHP"/>
    <property type="match status" value="1"/>
</dbReference>
<keyword evidence="3" id="KW-1185">Reference proteome</keyword>
<dbReference type="Gene3D" id="1.10.150.650">
    <property type="match status" value="1"/>
</dbReference>
<proteinExistence type="predicted"/>
<dbReference type="InterPro" id="IPR004013">
    <property type="entry name" value="PHP_dom"/>
</dbReference>
<name>A0A1S8TV45_9CLOT</name>
<dbReference type="Gene3D" id="3.20.20.140">
    <property type="entry name" value="Metal-dependent hydrolases"/>
    <property type="match status" value="1"/>
</dbReference>
<dbReference type="SMART" id="SM00481">
    <property type="entry name" value="POLIIIAc"/>
    <property type="match status" value="1"/>
</dbReference>
<dbReference type="InterPro" id="IPR052018">
    <property type="entry name" value="PHP_domain"/>
</dbReference>
<dbReference type="GO" id="GO:0003887">
    <property type="term" value="F:DNA-directed DNA polymerase activity"/>
    <property type="evidence" value="ECO:0007669"/>
    <property type="project" value="UniProtKB-EC"/>
</dbReference>
<comment type="caution">
    <text evidence="2">The sequence shown here is derived from an EMBL/GenBank/DDBJ whole genome shotgun (WGS) entry which is preliminary data.</text>
</comment>
<dbReference type="PANTHER" id="PTHR42924:SF3">
    <property type="entry name" value="POLYMERASE_HISTIDINOL PHOSPHATASE N-TERMINAL DOMAIN-CONTAINING PROTEIN"/>
    <property type="match status" value="1"/>
</dbReference>
<protein>
    <submittedName>
        <fullName evidence="2">DNA polymerase III PolC-type</fullName>
        <ecNumber evidence="2">2.7.7.7</ecNumber>
    </submittedName>
</protein>
<dbReference type="AlphaFoldDB" id="A0A1S8TV45"/>
<dbReference type="InterPro" id="IPR016195">
    <property type="entry name" value="Pol/histidinol_Pase-like"/>
</dbReference>
<dbReference type="GO" id="GO:0035312">
    <property type="term" value="F:5'-3' DNA exonuclease activity"/>
    <property type="evidence" value="ECO:0007669"/>
    <property type="project" value="TreeGrafter"/>
</dbReference>
<evidence type="ECO:0000313" key="2">
    <source>
        <dbReference type="EMBL" id="OOM81657.1"/>
    </source>
</evidence>
<dbReference type="PANTHER" id="PTHR42924">
    <property type="entry name" value="EXONUCLEASE"/>
    <property type="match status" value="1"/>
</dbReference>
<sequence>MLKSDFHIHTSYSDGILSPIEVVQRANKNNVKVLAITDHDTLNGIDEAIEESVKYGILLIPGVELSTQHNNESVHILGFFKNGNYKNQELIDELNKIKNHRVIRAKKIVHKLKEEFTIEVNLEKILNHANDTVARPHIAREIIKSGYPYTVNEIFDRFIGKGCRAYVPTLKLSTAEGLKLLKKYNALVFLAHPKLILKSNIDEFLALNFDGLESIYCPKH</sequence>
<dbReference type="SUPFAM" id="SSF89550">
    <property type="entry name" value="PHP domain-like"/>
    <property type="match status" value="1"/>
</dbReference>
<feature type="domain" description="Polymerase/histidinol phosphatase N-terminal" evidence="1">
    <location>
        <begin position="4"/>
        <end position="69"/>
    </location>
</feature>
<dbReference type="CDD" id="cd07438">
    <property type="entry name" value="PHP_HisPPase_AMP"/>
    <property type="match status" value="1"/>
</dbReference>
<dbReference type="InterPro" id="IPR003141">
    <property type="entry name" value="Pol/His_phosphatase_N"/>
</dbReference>